<evidence type="ECO:0000313" key="3">
    <source>
        <dbReference type="EMBL" id="WAR16612.1"/>
    </source>
</evidence>
<reference evidence="3" key="1">
    <citation type="submission" date="2022-11" db="EMBL/GenBank/DDBJ databases">
        <title>Centuries of genome instability and evolution in soft-shell clam transmissible cancer (bioRxiv).</title>
        <authorList>
            <person name="Hart S.F.M."/>
            <person name="Yonemitsu M.A."/>
            <person name="Giersch R.M."/>
            <person name="Beal B.F."/>
            <person name="Arriagada G."/>
            <person name="Davis B.W."/>
            <person name="Ostrander E.A."/>
            <person name="Goff S.P."/>
            <person name="Metzger M.J."/>
        </authorList>
    </citation>
    <scope>NUCLEOTIDE SEQUENCE</scope>
    <source>
        <strain evidence="3">MELC-2E11</strain>
        <tissue evidence="3">Siphon/mantle</tissue>
    </source>
</reference>
<name>A0ABY7F358_MYAAR</name>
<evidence type="ECO:0000256" key="1">
    <source>
        <dbReference type="SAM" id="MobiDB-lite"/>
    </source>
</evidence>
<accession>A0ABY7F358</accession>
<feature type="region of interest" description="Disordered" evidence="1">
    <location>
        <begin position="134"/>
        <end position="160"/>
    </location>
</feature>
<keyword evidence="2" id="KW-0812">Transmembrane</keyword>
<feature type="transmembrane region" description="Helical" evidence="2">
    <location>
        <begin position="56"/>
        <end position="80"/>
    </location>
</feature>
<keyword evidence="2" id="KW-1133">Transmembrane helix</keyword>
<keyword evidence="4" id="KW-1185">Reference proteome</keyword>
<sequence>MYGKQCENTCERYCTPNDNKTLCSEKTGMCLYGCDTGFKGIFCPNETEKQTSSSTAALGGGIGVGVVSLAVIVVVGLILLRRRTVNMSNRNTTPEKEPENLSTLYATVKKRRASHRENANEDSDNFHCVTFIENPNYQSPPPKRPFKERTPIVSEENLEI</sequence>
<keyword evidence="2" id="KW-0472">Membrane</keyword>
<evidence type="ECO:0000313" key="4">
    <source>
        <dbReference type="Proteomes" id="UP001164746"/>
    </source>
</evidence>
<proteinExistence type="predicted"/>
<dbReference type="Proteomes" id="UP001164746">
    <property type="component" value="Chromosome 10"/>
</dbReference>
<dbReference type="EMBL" id="CP111021">
    <property type="protein sequence ID" value="WAR16612.1"/>
    <property type="molecule type" value="Genomic_DNA"/>
</dbReference>
<feature type="non-terminal residue" evidence="3">
    <location>
        <position position="1"/>
    </location>
</feature>
<organism evidence="3 4">
    <name type="scientific">Mya arenaria</name>
    <name type="common">Soft-shell clam</name>
    <dbReference type="NCBI Taxonomy" id="6604"/>
    <lineage>
        <taxon>Eukaryota</taxon>
        <taxon>Metazoa</taxon>
        <taxon>Spiralia</taxon>
        <taxon>Lophotrochozoa</taxon>
        <taxon>Mollusca</taxon>
        <taxon>Bivalvia</taxon>
        <taxon>Autobranchia</taxon>
        <taxon>Heteroconchia</taxon>
        <taxon>Euheterodonta</taxon>
        <taxon>Imparidentia</taxon>
        <taxon>Neoheterodontei</taxon>
        <taxon>Myida</taxon>
        <taxon>Myoidea</taxon>
        <taxon>Myidae</taxon>
        <taxon>Mya</taxon>
    </lineage>
</organism>
<protein>
    <submittedName>
        <fullName evidence="3">Uncharacterized protein</fullName>
    </submittedName>
</protein>
<evidence type="ECO:0000256" key="2">
    <source>
        <dbReference type="SAM" id="Phobius"/>
    </source>
</evidence>
<gene>
    <name evidence="3" type="ORF">MAR_031206</name>
</gene>